<dbReference type="EMBL" id="JACCAS010000001">
    <property type="protein sequence ID" value="NYH24666.1"/>
    <property type="molecule type" value="Genomic_DNA"/>
</dbReference>
<name>A0A7Z0B7M4_9BURK</name>
<evidence type="ECO:0000313" key="2">
    <source>
        <dbReference type="Proteomes" id="UP000540929"/>
    </source>
</evidence>
<protein>
    <submittedName>
        <fullName evidence="1">Uncharacterized protein</fullName>
    </submittedName>
</protein>
<organism evidence="1 2">
    <name type="scientific">Paraburkholderia bryophila</name>
    <dbReference type="NCBI Taxonomy" id="420952"/>
    <lineage>
        <taxon>Bacteria</taxon>
        <taxon>Pseudomonadati</taxon>
        <taxon>Pseudomonadota</taxon>
        <taxon>Betaproteobacteria</taxon>
        <taxon>Burkholderiales</taxon>
        <taxon>Burkholderiaceae</taxon>
        <taxon>Paraburkholderia</taxon>
    </lineage>
</organism>
<gene>
    <name evidence="1" type="ORF">GGD40_004145</name>
</gene>
<keyword evidence="2" id="KW-1185">Reference proteome</keyword>
<dbReference type="Proteomes" id="UP000540929">
    <property type="component" value="Unassembled WGS sequence"/>
</dbReference>
<comment type="caution">
    <text evidence="1">The sequence shown here is derived from an EMBL/GenBank/DDBJ whole genome shotgun (WGS) entry which is preliminary data.</text>
</comment>
<proteinExistence type="predicted"/>
<dbReference type="RefSeq" id="WP_179744735.1">
    <property type="nucleotide sequence ID" value="NZ_JACCAS010000001.1"/>
</dbReference>
<sequence length="75" mass="9026">MDTNDTTKNVGGRPRLEDEEQRLVAKTLRYYPRQLRHIEQFGVERVRDLIDADIAREERKAKRERRGESREDLDE</sequence>
<reference evidence="1 2" key="1">
    <citation type="submission" date="2020-07" db="EMBL/GenBank/DDBJ databases">
        <title>Exploring microbial biodiversity for novel pathways involved in the catabolism of aromatic compounds derived from lignin.</title>
        <authorList>
            <person name="Elkins J."/>
        </authorList>
    </citation>
    <scope>NUCLEOTIDE SEQUENCE [LARGE SCALE GENOMIC DNA]</scope>
    <source>
        <strain evidence="1 2">H2C3C</strain>
    </source>
</reference>
<accession>A0A7Z0B7M4</accession>
<evidence type="ECO:0000313" key="1">
    <source>
        <dbReference type="EMBL" id="NYH24666.1"/>
    </source>
</evidence>
<dbReference type="AlphaFoldDB" id="A0A7Z0B7M4"/>